<comment type="caution">
    <text evidence="3">The sequence shown here is derived from an EMBL/GenBank/DDBJ whole genome shotgun (WGS) entry which is preliminary data.</text>
</comment>
<dbReference type="Gene3D" id="1.10.287.70">
    <property type="match status" value="1"/>
</dbReference>
<dbReference type="Pfam" id="PF00027">
    <property type="entry name" value="cNMP_binding"/>
    <property type="match status" value="1"/>
</dbReference>
<dbReference type="PANTHER" id="PTHR47823:SF9">
    <property type="entry name" value="CHROMOSOME UNDETERMINED SCAFFOLD_10, WHOLE GENOME SHOTGUN SEQUENCE"/>
    <property type="match status" value="1"/>
</dbReference>
<dbReference type="AlphaFoldDB" id="A0A1R2CH75"/>
<gene>
    <name evidence="3" type="ORF">SteCoe_9768</name>
</gene>
<sequence length="453" mass="52747">MRIIMILFGLGKRDEKGVIMFSYTDKIIASILQLILAVFFIVYCLGCVWYWFQHYVSNFKYSSDTQINPETPTSDENNFSMYYLIDTLKTRSKVLYSCYYILTTISTIGYGDYHPQNVYEMGFILIIMLFGVTLFGLIMANFNSAIAYYTEATTGEDYIGSLNMWLHSLEKVQGKIPKVLRKKITEHFMYYFSKDRLKSLAKNYWEAKISEDLISISQGYVSSMPDFIYYDILENVFPDFLFTFRQFFGDGKLRYAILPHLQPRRFEPDEIILAKGTLPDELTFIISGTITVKAHIDEIEYTLFDFSDQIIIGDYQLLTDLPSNFDYVSKSQSEGFSINSEVFLKIVSNFFKSQKNDLLAYAAKREKMLKKLLNDSLKLRNELIVIDLTKDLIKKINIRRKQTALFLGEEYVASGLDNLNKQQESMKLGFKKVFRKMRLGQSVKEDLYCSLKN</sequence>
<feature type="transmembrane region" description="Helical" evidence="1">
    <location>
        <begin position="27"/>
        <end position="52"/>
    </location>
</feature>
<keyword evidence="1" id="KW-0812">Transmembrane</keyword>
<dbReference type="CDD" id="cd00038">
    <property type="entry name" value="CAP_ED"/>
    <property type="match status" value="1"/>
</dbReference>
<dbReference type="PANTHER" id="PTHR47823">
    <property type="entry name" value="ION_TRANS DOMAIN-CONTAINING PROTEIN"/>
    <property type="match status" value="1"/>
</dbReference>
<protein>
    <recommendedName>
        <fullName evidence="2">Cyclic nucleotide-binding domain-containing protein</fullName>
    </recommendedName>
</protein>
<evidence type="ECO:0000256" key="1">
    <source>
        <dbReference type="SAM" id="Phobius"/>
    </source>
</evidence>
<accession>A0A1R2CH75</accession>
<dbReference type="InterPro" id="IPR013099">
    <property type="entry name" value="K_chnl_dom"/>
</dbReference>
<dbReference type="PROSITE" id="PS50042">
    <property type="entry name" value="CNMP_BINDING_3"/>
    <property type="match status" value="1"/>
</dbReference>
<evidence type="ECO:0000259" key="2">
    <source>
        <dbReference type="PROSITE" id="PS50042"/>
    </source>
</evidence>
<name>A0A1R2CH75_9CILI</name>
<dbReference type="SUPFAM" id="SSF81324">
    <property type="entry name" value="Voltage-gated potassium channels"/>
    <property type="match status" value="1"/>
</dbReference>
<dbReference type="EMBL" id="MPUH01000153">
    <property type="protein sequence ID" value="OMJ88353.1"/>
    <property type="molecule type" value="Genomic_DNA"/>
</dbReference>
<dbReference type="InterPro" id="IPR014710">
    <property type="entry name" value="RmlC-like_jellyroll"/>
</dbReference>
<keyword evidence="4" id="KW-1185">Reference proteome</keyword>
<dbReference type="Gene3D" id="2.60.120.10">
    <property type="entry name" value="Jelly Rolls"/>
    <property type="match status" value="1"/>
</dbReference>
<keyword evidence="1" id="KW-0472">Membrane</keyword>
<keyword evidence="1" id="KW-1133">Transmembrane helix</keyword>
<evidence type="ECO:0000313" key="4">
    <source>
        <dbReference type="Proteomes" id="UP000187209"/>
    </source>
</evidence>
<dbReference type="SUPFAM" id="SSF51206">
    <property type="entry name" value="cAMP-binding domain-like"/>
    <property type="match status" value="1"/>
</dbReference>
<dbReference type="Pfam" id="PF07885">
    <property type="entry name" value="Ion_trans_2"/>
    <property type="match status" value="1"/>
</dbReference>
<organism evidence="3 4">
    <name type="scientific">Stentor coeruleus</name>
    <dbReference type="NCBI Taxonomy" id="5963"/>
    <lineage>
        <taxon>Eukaryota</taxon>
        <taxon>Sar</taxon>
        <taxon>Alveolata</taxon>
        <taxon>Ciliophora</taxon>
        <taxon>Postciliodesmatophora</taxon>
        <taxon>Heterotrichea</taxon>
        <taxon>Heterotrichida</taxon>
        <taxon>Stentoridae</taxon>
        <taxon>Stentor</taxon>
    </lineage>
</organism>
<reference evidence="3 4" key="1">
    <citation type="submission" date="2016-11" db="EMBL/GenBank/DDBJ databases">
        <title>The macronuclear genome of Stentor coeruleus: a giant cell with tiny introns.</title>
        <authorList>
            <person name="Slabodnick M."/>
            <person name="Ruby J.G."/>
            <person name="Reiff S.B."/>
            <person name="Swart E.C."/>
            <person name="Gosai S."/>
            <person name="Prabakaran S."/>
            <person name="Witkowska E."/>
            <person name="Larue G.E."/>
            <person name="Fisher S."/>
            <person name="Freeman R.M."/>
            <person name="Gunawardena J."/>
            <person name="Chu W."/>
            <person name="Stover N.A."/>
            <person name="Gregory B.D."/>
            <person name="Nowacki M."/>
            <person name="Derisi J."/>
            <person name="Roy S.W."/>
            <person name="Marshall W.F."/>
            <person name="Sood P."/>
        </authorList>
    </citation>
    <scope>NUCLEOTIDE SEQUENCE [LARGE SCALE GENOMIC DNA]</scope>
    <source>
        <strain evidence="3">WM001</strain>
    </source>
</reference>
<dbReference type="Proteomes" id="UP000187209">
    <property type="component" value="Unassembled WGS sequence"/>
</dbReference>
<evidence type="ECO:0000313" key="3">
    <source>
        <dbReference type="EMBL" id="OMJ88353.1"/>
    </source>
</evidence>
<dbReference type="InterPro" id="IPR018490">
    <property type="entry name" value="cNMP-bd_dom_sf"/>
</dbReference>
<proteinExistence type="predicted"/>
<dbReference type="InterPro" id="IPR000595">
    <property type="entry name" value="cNMP-bd_dom"/>
</dbReference>
<feature type="transmembrane region" description="Helical" evidence="1">
    <location>
        <begin position="123"/>
        <end position="142"/>
    </location>
</feature>
<feature type="domain" description="Cyclic nucleotide-binding" evidence="2">
    <location>
        <begin position="257"/>
        <end position="364"/>
    </location>
</feature>
<feature type="transmembrane region" description="Helical" evidence="1">
    <location>
        <begin position="94"/>
        <end position="111"/>
    </location>
</feature>
<dbReference type="OrthoDB" id="417811at2759"/>